<dbReference type="SUPFAM" id="SSF55729">
    <property type="entry name" value="Acyl-CoA N-acyltransferases (Nat)"/>
    <property type="match status" value="1"/>
</dbReference>
<keyword evidence="3 6" id="KW-0863">Zinc-finger</keyword>
<dbReference type="Pfam" id="PF22970">
    <property type="entry name" value="DUF7028"/>
    <property type="match status" value="2"/>
</dbReference>
<dbReference type="CDD" id="cd04301">
    <property type="entry name" value="NAT_SF"/>
    <property type="match status" value="1"/>
</dbReference>
<dbReference type="Pfam" id="PF16135">
    <property type="entry name" value="TDBD"/>
    <property type="match status" value="1"/>
</dbReference>
<name>A0AAW1NBP7_SAPOF</name>
<dbReference type="Pfam" id="PF23209">
    <property type="entry name" value="IDM1_C"/>
    <property type="match status" value="1"/>
</dbReference>
<dbReference type="SUPFAM" id="SSF57903">
    <property type="entry name" value="FYVE/PHD zinc finger"/>
    <property type="match status" value="1"/>
</dbReference>
<dbReference type="InterPro" id="IPR000182">
    <property type="entry name" value="GNAT_dom"/>
</dbReference>
<evidence type="ECO:0000256" key="7">
    <source>
        <dbReference type="SAM" id="MobiDB-lite"/>
    </source>
</evidence>
<comment type="caution">
    <text evidence="10">The sequence shown here is derived from an EMBL/GenBank/DDBJ whole genome shotgun (WGS) entry which is preliminary data.</text>
</comment>
<dbReference type="EMBL" id="JBDFQZ010000001">
    <property type="protein sequence ID" value="KAK9755771.1"/>
    <property type="molecule type" value="Genomic_DNA"/>
</dbReference>
<keyword evidence="2" id="KW-0479">Metal-binding</keyword>
<dbReference type="InterPro" id="IPR054292">
    <property type="entry name" value="DUF7028"/>
</dbReference>
<dbReference type="PROSITE" id="PS50016">
    <property type="entry name" value="ZF_PHD_2"/>
    <property type="match status" value="1"/>
</dbReference>
<dbReference type="Proteomes" id="UP001443914">
    <property type="component" value="Unassembled WGS sequence"/>
</dbReference>
<feature type="compositionally biased region" description="Polar residues" evidence="7">
    <location>
        <begin position="1198"/>
        <end position="1209"/>
    </location>
</feature>
<dbReference type="InterPro" id="IPR032308">
    <property type="entry name" value="TDBD"/>
</dbReference>
<reference evidence="10" key="1">
    <citation type="submission" date="2024-03" db="EMBL/GenBank/DDBJ databases">
        <title>WGS assembly of Saponaria officinalis var. Norfolk2.</title>
        <authorList>
            <person name="Jenkins J."/>
            <person name="Shu S."/>
            <person name="Grimwood J."/>
            <person name="Barry K."/>
            <person name="Goodstein D."/>
            <person name="Schmutz J."/>
            <person name="Leebens-Mack J."/>
            <person name="Osbourn A."/>
        </authorList>
    </citation>
    <scope>NUCLEOTIDE SEQUENCE [LARGE SCALE GENOMIC DNA]</scope>
    <source>
        <strain evidence="10">JIC</strain>
    </source>
</reference>
<accession>A0AAW1NBP7</accession>
<dbReference type="PANTHER" id="PTHR46309:SF12">
    <property type="entry name" value="GB|AAC80581.1"/>
    <property type="match status" value="1"/>
</dbReference>
<dbReference type="CDD" id="cd20405">
    <property type="entry name" value="Tudor_Agenet_AtDUF_rpt1_3"/>
    <property type="match status" value="1"/>
</dbReference>
<keyword evidence="4" id="KW-0862">Zinc</keyword>
<sequence>MASTSHYKKMKKLFENHKKFSVGDFVEVKSFEDGFIGSWHPAKIVSCKMGSRVVRYDRLLSDDGKAYTESIKVGGVIDGIVDKSLADRSRIRPRPSEIELVEDDLHYGLCVDCNLHDAWWEGVVFDDNDGSDCRLVFFPDLGDVDNVRIGNMRITQDWDEFIDEWTPRGDWLFLKIIREYELENVIPVSVRQIWYDMRVEDDFCKLGDWCYPENEPLWEELIAKVINEYVTLTVEQFLTGFNFLEVKTVINDDFEVEEISGSKQPMPLSVVPVSSVFNPVVEPKFGRKSKRDTKPRGTKSKTKWIPLELDAVSCPECVDEYGNTQRPTPHLTSKVRQHVISLGWKLESAMFRTQYRVRYLSPGGKICANTRDVITSLKSSNKDSRLVKVKSPTSLNSADDEQKAVVKSPSISNSVDDEQKAIIKSPCNLNSIVLRDKPVKRKRDEDGGFYGQMSVSRKFCPEAISKYLEPFEFQIRRSTSCDLTANARMHLSACGWKFWSRTRTGRKDEWRYVSPNSNETYTSLKKACQAVKDGKENGKETISEDGKETVSEDSHILWKHRGVEIKKYKRRKNSRQRSLLSSYEHERGDAEVADTRVVPDESKKKGHLLTSSFVSKKRKALNKMKSSSDGHDSTRVLRSSKRVRQTGPSSSSQLPRTILSWLVDNNAVIPRSKVYYYKEDSVEPLGEGRIASEGITCNCCKKLFTLSNFQAHVAGNSSHRPVENIFLEDGKSLLSCQVELMHRKIGNMSREPVERAKGPRSKAWNDHVCSICHYGGELLLCDQCPSSFHQTCLNLPDIPEGDWFCPSCCCGVCGKIQFDASKEQCTDNTILCCHQCERRYHARCIQGGDVNLGENWFCCMSCERTYWGLQQLLGKPILVGQDNLTWTLIKPMQYQVDNHEDCDLVEMAENYSKISIALEVMHECFEPVKEPRTRRDLVEDVLFCRRSNLNRLNFKGFYTVLLERNDELITVALLRVYGDKVAEIPLIGTRFQHRRHGMCRVLMNMIEKNLLDLGVERLVLPAAASVLHTWITSFGFSRFEESDRSDFLGYTFLDFQDTTMCQKVLKKLPPLPHLLRDMSGVRDQPRLTIQGSNNVLDHEGNSSVSEVFQQDQHEASETVDQGTQITGPEDKPNVTDNQPDVPSATVTATVPCNQEGEQLYSSTDFILRKRADREKSDGNIQFYRRKKAVEPRPPPAPQTSYSKVQVSCR</sequence>
<dbReference type="Gene3D" id="3.40.630.30">
    <property type="match status" value="1"/>
</dbReference>
<evidence type="ECO:0000256" key="4">
    <source>
        <dbReference type="ARBA" id="ARBA00022833"/>
    </source>
</evidence>
<dbReference type="InterPro" id="IPR016181">
    <property type="entry name" value="Acyl_CoA_acyltransferase"/>
</dbReference>
<evidence type="ECO:0000256" key="1">
    <source>
        <dbReference type="ARBA" id="ARBA00004123"/>
    </source>
</evidence>
<dbReference type="SMART" id="SM00249">
    <property type="entry name" value="PHD"/>
    <property type="match status" value="2"/>
</dbReference>
<dbReference type="Pfam" id="PF00628">
    <property type="entry name" value="PHD"/>
    <property type="match status" value="1"/>
</dbReference>
<dbReference type="Pfam" id="PF05641">
    <property type="entry name" value="Agenet"/>
    <property type="match status" value="1"/>
</dbReference>
<feature type="domain" description="PHD-type" evidence="8">
    <location>
        <begin position="766"/>
        <end position="811"/>
    </location>
</feature>
<dbReference type="SMART" id="SM00743">
    <property type="entry name" value="Agenet"/>
    <property type="match status" value="2"/>
</dbReference>
<dbReference type="GO" id="GO:0008270">
    <property type="term" value="F:zinc ion binding"/>
    <property type="evidence" value="ECO:0007669"/>
    <property type="project" value="UniProtKB-KW"/>
</dbReference>
<feature type="region of interest" description="Disordered" evidence="7">
    <location>
        <begin position="569"/>
        <end position="601"/>
    </location>
</feature>
<proteinExistence type="predicted"/>
<evidence type="ECO:0000313" key="11">
    <source>
        <dbReference type="Proteomes" id="UP001443914"/>
    </source>
</evidence>
<dbReference type="GO" id="GO:0016747">
    <property type="term" value="F:acyltransferase activity, transferring groups other than amino-acyl groups"/>
    <property type="evidence" value="ECO:0007669"/>
    <property type="project" value="InterPro"/>
</dbReference>
<comment type="subcellular location">
    <subcellularLocation>
        <location evidence="1">Nucleus</location>
    </subcellularLocation>
</comment>
<dbReference type="PANTHER" id="PTHR46309">
    <property type="entry name" value="PHD FINGER PROTEIN 12"/>
    <property type="match status" value="1"/>
</dbReference>
<evidence type="ECO:0000259" key="9">
    <source>
        <dbReference type="PROSITE" id="PS51186"/>
    </source>
</evidence>
<feature type="domain" description="N-acetyltransferase" evidence="9">
    <location>
        <begin position="902"/>
        <end position="1054"/>
    </location>
</feature>
<evidence type="ECO:0000256" key="6">
    <source>
        <dbReference type="PROSITE-ProRule" id="PRU00146"/>
    </source>
</evidence>
<keyword evidence="5" id="KW-0539">Nucleus</keyword>
<evidence type="ECO:0000256" key="2">
    <source>
        <dbReference type="ARBA" id="ARBA00022723"/>
    </source>
</evidence>
<dbReference type="InterPro" id="IPR042163">
    <property type="entry name" value="PHF12"/>
</dbReference>
<dbReference type="InterPro" id="IPR011011">
    <property type="entry name" value="Znf_FYVE_PHD"/>
</dbReference>
<feature type="compositionally biased region" description="Basic and acidic residues" evidence="7">
    <location>
        <begin position="626"/>
        <end position="635"/>
    </location>
</feature>
<dbReference type="GO" id="GO:0005634">
    <property type="term" value="C:nucleus"/>
    <property type="evidence" value="ECO:0007669"/>
    <property type="project" value="UniProtKB-SubCell"/>
</dbReference>
<gene>
    <name evidence="10" type="ORF">RND81_01G049300</name>
</gene>
<dbReference type="InterPro" id="IPR014002">
    <property type="entry name" value="Agenet_dom_plant"/>
</dbReference>
<feature type="region of interest" description="Disordered" evidence="7">
    <location>
        <begin position="618"/>
        <end position="653"/>
    </location>
</feature>
<feature type="region of interest" description="Disordered" evidence="7">
    <location>
        <begin position="1170"/>
        <end position="1209"/>
    </location>
</feature>
<keyword evidence="11" id="KW-1185">Reference proteome</keyword>
<dbReference type="Gene3D" id="3.30.40.10">
    <property type="entry name" value="Zinc/RING finger domain, C3HC4 (zinc finger)"/>
    <property type="match status" value="1"/>
</dbReference>
<evidence type="ECO:0000313" key="10">
    <source>
        <dbReference type="EMBL" id="KAK9755771.1"/>
    </source>
</evidence>
<dbReference type="CDD" id="cd15532">
    <property type="entry name" value="PHD2_CHD_II"/>
    <property type="match status" value="1"/>
</dbReference>
<dbReference type="InterPro" id="IPR019787">
    <property type="entry name" value="Znf_PHD-finger"/>
</dbReference>
<feature type="compositionally biased region" description="Polar residues" evidence="7">
    <location>
        <begin position="1094"/>
        <end position="1110"/>
    </location>
</feature>
<feature type="compositionally biased region" description="Basic and acidic residues" evidence="7">
    <location>
        <begin position="583"/>
        <end position="601"/>
    </location>
</feature>
<dbReference type="GO" id="GO:0003714">
    <property type="term" value="F:transcription corepressor activity"/>
    <property type="evidence" value="ECO:0007669"/>
    <property type="project" value="InterPro"/>
</dbReference>
<protein>
    <submittedName>
        <fullName evidence="10">Uncharacterized protein</fullName>
    </submittedName>
</protein>
<dbReference type="GO" id="GO:0006357">
    <property type="term" value="P:regulation of transcription by RNA polymerase II"/>
    <property type="evidence" value="ECO:0007669"/>
    <property type="project" value="TreeGrafter"/>
</dbReference>
<dbReference type="PROSITE" id="PS51186">
    <property type="entry name" value="GNAT"/>
    <property type="match status" value="1"/>
</dbReference>
<evidence type="ECO:0000256" key="3">
    <source>
        <dbReference type="ARBA" id="ARBA00022771"/>
    </source>
</evidence>
<dbReference type="InterPro" id="IPR001965">
    <property type="entry name" value="Znf_PHD"/>
</dbReference>
<evidence type="ECO:0000256" key="5">
    <source>
        <dbReference type="ARBA" id="ARBA00023242"/>
    </source>
</evidence>
<dbReference type="InterPro" id="IPR013083">
    <property type="entry name" value="Znf_RING/FYVE/PHD"/>
</dbReference>
<feature type="region of interest" description="Disordered" evidence="7">
    <location>
        <begin position="1094"/>
        <end position="1139"/>
    </location>
</feature>
<organism evidence="10 11">
    <name type="scientific">Saponaria officinalis</name>
    <name type="common">Common soapwort</name>
    <name type="synonym">Lychnis saponaria</name>
    <dbReference type="NCBI Taxonomy" id="3572"/>
    <lineage>
        <taxon>Eukaryota</taxon>
        <taxon>Viridiplantae</taxon>
        <taxon>Streptophyta</taxon>
        <taxon>Embryophyta</taxon>
        <taxon>Tracheophyta</taxon>
        <taxon>Spermatophyta</taxon>
        <taxon>Magnoliopsida</taxon>
        <taxon>eudicotyledons</taxon>
        <taxon>Gunneridae</taxon>
        <taxon>Pentapetalae</taxon>
        <taxon>Caryophyllales</taxon>
        <taxon>Caryophyllaceae</taxon>
        <taxon>Caryophylleae</taxon>
        <taxon>Saponaria</taxon>
    </lineage>
</organism>
<dbReference type="InterPro" id="IPR056511">
    <property type="entry name" value="IDM1_C"/>
</dbReference>
<dbReference type="InterPro" id="IPR008395">
    <property type="entry name" value="Agenet-like_dom"/>
</dbReference>
<dbReference type="AlphaFoldDB" id="A0AAW1NBP7"/>
<evidence type="ECO:0000259" key="8">
    <source>
        <dbReference type="PROSITE" id="PS50016"/>
    </source>
</evidence>